<evidence type="ECO:0000256" key="8">
    <source>
        <dbReference type="PROSITE-ProRule" id="PRU00278"/>
    </source>
</evidence>
<comment type="similarity">
    <text evidence="2">Belongs to the PpiC/parvulin rotamase family.</text>
</comment>
<dbReference type="Proteomes" id="UP000241158">
    <property type="component" value="Unassembled WGS sequence"/>
</dbReference>
<dbReference type="EMBL" id="PGGN01000006">
    <property type="protein sequence ID" value="PSH55009.1"/>
    <property type="molecule type" value="Genomic_DNA"/>
</dbReference>
<dbReference type="RefSeq" id="WP_106719011.1">
    <property type="nucleotide sequence ID" value="NZ_JACHXT010000002.1"/>
</dbReference>
<keyword evidence="8 12" id="KW-0413">Isomerase</keyword>
<feature type="region of interest" description="Disordered" evidence="9">
    <location>
        <begin position="34"/>
        <end position="53"/>
    </location>
</feature>
<feature type="chain" id="PRO_5015194081" description="Parvulin-like PPIase" evidence="10">
    <location>
        <begin position="33"/>
        <end position="311"/>
    </location>
</feature>
<evidence type="ECO:0000256" key="1">
    <source>
        <dbReference type="ARBA" id="ARBA00000971"/>
    </source>
</evidence>
<evidence type="ECO:0000256" key="6">
    <source>
        <dbReference type="ARBA" id="ARBA00030642"/>
    </source>
</evidence>
<evidence type="ECO:0000259" key="11">
    <source>
        <dbReference type="PROSITE" id="PS50198"/>
    </source>
</evidence>
<feature type="domain" description="PpiC" evidence="11">
    <location>
        <begin position="164"/>
        <end position="254"/>
    </location>
</feature>
<dbReference type="PANTHER" id="PTHR47245:SF2">
    <property type="entry name" value="PEPTIDYL-PROLYL CIS-TRANS ISOMERASE HP_0175-RELATED"/>
    <property type="match status" value="1"/>
</dbReference>
<evidence type="ECO:0000256" key="2">
    <source>
        <dbReference type="ARBA" id="ARBA00007656"/>
    </source>
</evidence>
<dbReference type="InterPro" id="IPR023058">
    <property type="entry name" value="PPIase_PpiC_CS"/>
</dbReference>
<evidence type="ECO:0000256" key="4">
    <source>
        <dbReference type="ARBA" id="ARBA00018370"/>
    </source>
</evidence>
<dbReference type="SUPFAM" id="SSF109998">
    <property type="entry name" value="Triger factor/SurA peptide-binding domain-like"/>
    <property type="match status" value="1"/>
</dbReference>
<evidence type="ECO:0000256" key="9">
    <source>
        <dbReference type="SAM" id="MobiDB-lite"/>
    </source>
</evidence>
<comment type="caution">
    <text evidence="12">The sequence shown here is derived from an EMBL/GenBank/DDBJ whole genome shotgun (WGS) entry which is preliminary data.</text>
</comment>
<dbReference type="GO" id="GO:0003755">
    <property type="term" value="F:peptidyl-prolyl cis-trans isomerase activity"/>
    <property type="evidence" value="ECO:0007669"/>
    <property type="project" value="UniProtKB-KW"/>
</dbReference>
<evidence type="ECO:0000256" key="5">
    <source>
        <dbReference type="ARBA" id="ARBA00023110"/>
    </source>
</evidence>
<feature type="compositionally biased region" description="Basic and acidic residues" evidence="9">
    <location>
        <begin position="41"/>
        <end position="53"/>
    </location>
</feature>
<dbReference type="InterPro" id="IPR027304">
    <property type="entry name" value="Trigger_fact/SurA_dom_sf"/>
</dbReference>
<evidence type="ECO:0000256" key="3">
    <source>
        <dbReference type="ARBA" id="ARBA00013194"/>
    </source>
</evidence>
<gene>
    <name evidence="12" type="ORF">CU100_23150</name>
</gene>
<accession>A0A2P7ALC0</accession>
<dbReference type="EC" id="5.2.1.8" evidence="3"/>
<dbReference type="OrthoDB" id="14196at2"/>
<proteinExistence type="inferred from homology"/>
<keyword evidence="13" id="KW-1185">Reference proteome</keyword>
<dbReference type="PANTHER" id="PTHR47245">
    <property type="entry name" value="PEPTIDYLPROLYL ISOMERASE"/>
    <property type="match status" value="1"/>
</dbReference>
<feature type="signal peptide" evidence="10">
    <location>
        <begin position="1"/>
        <end position="32"/>
    </location>
</feature>
<name>A0A2P7ALC0_9HYPH</name>
<dbReference type="PROSITE" id="PS50198">
    <property type="entry name" value="PPIC_PPIASE_2"/>
    <property type="match status" value="1"/>
</dbReference>
<dbReference type="InterPro" id="IPR046357">
    <property type="entry name" value="PPIase_dom_sf"/>
</dbReference>
<dbReference type="AlphaFoldDB" id="A0A2P7ALC0"/>
<dbReference type="Gene3D" id="1.10.8.1040">
    <property type="match status" value="1"/>
</dbReference>
<dbReference type="SUPFAM" id="SSF54534">
    <property type="entry name" value="FKBP-like"/>
    <property type="match status" value="1"/>
</dbReference>
<dbReference type="Gene3D" id="3.10.50.40">
    <property type="match status" value="1"/>
</dbReference>
<evidence type="ECO:0000256" key="7">
    <source>
        <dbReference type="ARBA" id="ARBA00031484"/>
    </source>
</evidence>
<evidence type="ECO:0000313" key="12">
    <source>
        <dbReference type="EMBL" id="PSH55009.1"/>
    </source>
</evidence>
<dbReference type="PROSITE" id="PS01096">
    <property type="entry name" value="PPIC_PPIASE_1"/>
    <property type="match status" value="1"/>
</dbReference>
<keyword evidence="10" id="KW-0732">Signal</keyword>
<evidence type="ECO:0000313" key="13">
    <source>
        <dbReference type="Proteomes" id="UP000241158"/>
    </source>
</evidence>
<evidence type="ECO:0000256" key="10">
    <source>
        <dbReference type="SAM" id="SignalP"/>
    </source>
</evidence>
<protein>
    <recommendedName>
        <fullName evidence="4">Parvulin-like PPIase</fullName>
        <ecNumber evidence="3">5.2.1.8</ecNumber>
    </recommendedName>
    <alternativeName>
        <fullName evidence="6">Peptidyl-prolyl cis-trans isomerase plp</fullName>
    </alternativeName>
    <alternativeName>
        <fullName evidence="7">Rotamase plp</fullName>
    </alternativeName>
</protein>
<organism evidence="12 13">
    <name type="scientific">Phyllobacterium endophyticum</name>
    <dbReference type="NCBI Taxonomy" id="1149773"/>
    <lineage>
        <taxon>Bacteria</taxon>
        <taxon>Pseudomonadati</taxon>
        <taxon>Pseudomonadota</taxon>
        <taxon>Alphaproteobacteria</taxon>
        <taxon>Hyphomicrobiales</taxon>
        <taxon>Phyllobacteriaceae</taxon>
        <taxon>Phyllobacterium</taxon>
    </lineage>
</organism>
<dbReference type="InterPro" id="IPR000297">
    <property type="entry name" value="PPIase_PpiC"/>
</dbReference>
<comment type="catalytic activity">
    <reaction evidence="1">
        <text>[protein]-peptidylproline (omega=180) = [protein]-peptidylproline (omega=0)</text>
        <dbReference type="Rhea" id="RHEA:16237"/>
        <dbReference type="Rhea" id="RHEA-COMP:10747"/>
        <dbReference type="Rhea" id="RHEA-COMP:10748"/>
        <dbReference type="ChEBI" id="CHEBI:83833"/>
        <dbReference type="ChEBI" id="CHEBI:83834"/>
        <dbReference type="EC" id="5.2.1.8"/>
    </reaction>
</comment>
<dbReference type="Pfam" id="PF00639">
    <property type="entry name" value="Rotamase"/>
    <property type="match status" value="1"/>
</dbReference>
<sequence length="311" mass="34214">MNQLRKTLSLMTVTALLTGISPVILPQNWAMAQDAATPEPAKPDAAKTDAAKSDPDKVLATIGGINITNKEVDQISTDLDPQFAKLPDDQRRLAALAAIIDIKSLAAKAEAEKLDQTPEFKSRLEFLKDRALHNDYFKQQVVDKITDADIRARYDKEIAAMPPQSEVRARHILVKTKEEAEAIIKQLDGGAKFEDVAKEKSTDGSAAQGGDLGYFGPGQMVPEFEKAANALEIGKYTETPVQSQFGFHIIKLEDKRTQQPPAFDQVKDQVKSILIRERYMELVKKERGDLKVEFADPATGAAIKAATEAQQ</sequence>
<reference evidence="13" key="1">
    <citation type="submission" date="2017-11" db="EMBL/GenBank/DDBJ databases">
        <authorList>
            <person name="Kuznetsova I."/>
            <person name="Sazanova A."/>
            <person name="Chirak E."/>
            <person name="Safronova V."/>
            <person name="Willems A."/>
        </authorList>
    </citation>
    <scope>NUCLEOTIDE SEQUENCE [LARGE SCALE GENOMIC DNA]</scope>
    <source>
        <strain evidence="13">PEPV15</strain>
    </source>
</reference>
<keyword evidence="5 8" id="KW-0697">Rotamase</keyword>
<dbReference type="InterPro" id="IPR050245">
    <property type="entry name" value="PrsA_foldase"/>
</dbReference>